<dbReference type="Gene3D" id="1.10.287.130">
    <property type="match status" value="1"/>
</dbReference>
<dbReference type="Pfam" id="PF00512">
    <property type="entry name" value="HisKA"/>
    <property type="match status" value="1"/>
</dbReference>
<dbReference type="InterPro" id="IPR036890">
    <property type="entry name" value="HATPase_C_sf"/>
</dbReference>
<comment type="subcellular location">
    <subcellularLocation>
        <location evidence="2">Cell membrane</location>
        <topology evidence="2">Multi-pass membrane protein</topology>
    </subcellularLocation>
</comment>
<dbReference type="KEGG" id="pseg:D3H65_30010"/>
<dbReference type="CDD" id="cd17546">
    <property type="entry name" value="REC_hyHK_CKI1_RcsC-like"/>
    <property type="match status" value="1"/>
</dbReference>
<dbReference type="InterPro" id="IPR036641">
    <property type="entry name" value="HPT_dom_sf"/>
</dbReference>
<evidence type="ECO:0000256" key="10">
    <source>
        <dbReference type="ARBA" id="ARBA00022840"/>
    </source>
</evidence>
<dbReference type="EC" id="2.7.13.3" evidence="3"/>
<evidence type="ECO:0000256" key="3">
    <source>
        <dbReference type="ARBA" id="ARBA00012438"/>
    </source>
</evidence>
<dbReference type="PANTHER" id="PTHR45339:SF1">
    <property type="entry name" value="HYBRID SIGNAL TRANSDUCTION HISTIDINE KINASE J"/>
    <property type="match status" value="1"/>
</dbReference>
<dbReference type="AlphaFoldDB" id="A0A3B7N7W3"/>
<evidence type="ECO:0000313" key="19">
    <source>
        <dbReference type="Proteomes" id="UP000263900"/>
    </source>
</evidence>
<evidence type="ECO:0000256" key="8">
    <source>
        <dbReference type="ARBA" id="ARBA00022741"/>
    </source>
</evidence>
<dbReference type="InterPro" id="IPR001789">
    <property type="entry name" value="Sig_transdc_resp-reg_receiver"/>
</dbReference>
<keyword evidence="8" id="KW-0547">Nucleotide-binding</keyword>
<evidence type="ECO:0000259" key="16">
    <source>
        <dbReference type="PROSITE" id="PS50109"/>
    </source>
</evidence>
<feature type="domain" description="Histidine kinase" evidence="16">
    <location>
        <begin position="238"/>
        <end position="459"/>
    </location>
</feature>
<evidence type="ECO:0000313" key="18">
    <source>
        <dbReference type="EMBL" id="AXY77971.1"/>
    </source>
</evidence>
<evidence type="ECO:0000256" key="1">
    <source>
        <dbReference type="ARBA" id="ARBA00000085"/>
    </source>
</evidence>
<keyword evidence="11 15" id="KW-1133">Transmembrane helix</keyword>
<dbReference type="SMART" id="SM00387">
    <property type="entry name" value="HATPase_c"/>
    <property type="match status" value="1"/>
</dbReference>
<dbReference type="PANTHER" id="PTHR45339">
    <property type="entry name" value="HYBRID SIGNAL TRANSDUCTION HISTIDINE KINASE J"/>
    <property type="match status" value="1"/>
</dbReference>
<gene>
    <name evidence="18" type="ORF">D3H65_30010</name>
</gene>
<keyword evidence="10" id="KW-0067">ATP-binding</keyword>
<dbReference type="FunFam" id="1.10.287.130:FF:000004">
    <property type="entry name" value="Ethylene receptor 1"/>
    <property type="match status" value="1"/>
</dbReference>
<dbReference type="Pfam" id="PF02518">
    <property type="entry name" value="HATPase_c"/>
    <property type="match status" value="1"/>
</dbReference>
<dbReference type="OrthoDB" id="9811889at2"/>
<feature type="domain" description="Response regulatory" evidence="17">
    <location>
        <begin position="484"/>
        <end position="599"/>
    </location>
</feature>
<evidence type="ECO:0000256" key="4">
    <source>
        <dbReference type="ARBA" id="ARBA00022475"/>
    </source>
</evidence>
<dbReference type="Gene3D" id="3.40.50.2300">
    <property type="match status" value="1"/>
</dbReference>
<dbReference type="InterPro" id="IPR003661">
    <property type="entry name" value="HisK_dim/P_dom"/>
</dbReference>
<evidence type="ECO:0000256" key="5">
    <source>
        <dbReference type="ARBA" id="ARBA00022553"/>
    </source>
</evidence>
<evidence type="ECO:0000256" key="13">
    <source>
        <dbReference type="ARBA" id="ARBA00023136"/>
    </source>
</evidence>
<organism evidence="18 19">
    <name type="scientific">Paraflavitalea soli</name>
    <dbReference type="NCBI Taxonomy" id="2315862"/>
    <lineage>
        <taxon>Bacteria</taxon>
        <taxon>Pseudomonadati</taxon>
        <taxon>Bacteroidota</taxon>
        <taxon>Chitinophagia</taxon>
        <taxon>Chitinophagales</taxon>
        <taxon>Chitinophagaceae</taxon>
        <taxon>Paraflavitalea</taxon>
    </lineage>
</organism>
<evidence type="ECO:0000256" key="6">
    <source>
        <dbReference type="ARBA" id="ARBA00022679"/>
    </source>
</evidence>
<feature type="modified residue" description="4-aspartylphosphate" evidence="14">
    <location>
        <position position="533"/>
    </location>
</feature>
<dbReference type="PROSITE" id="PS50109">
    <property type="entry name" value="HIS_KIN"/>
    <property type="match status" value="1"/>
</dbReference>
<evidence type="ECO:0000256" key="2">
    <source>
        <dbReference type="ARBA" id="ARBA00004651"/>
    </source>
</evidence>
<dbReference type="SUPFAM" id="SSF47226">
    <property type="entry name" value="Histidine-containing phosphotransfer domain, HPT domain"/>
    <property type="match status" value="1"/>
</dbReference>
<dbReference type="PRINTS" id="PR00344">
    <property type="entry name" value="BCTRLSENSOR"/>
</dbReference>
<dbReference type="GO" id="GO:0005524">
    <property type="term" value="F:ATP binding"/>
    <property type="evidence" value="ECO:0007669"/>
    <property type="project" value="UniProtKB-KW"/>
</dbReference>
<dbReference type="Gene3D" id="3.30.565.10">
    <property type="entry name" value="Histidine kinase-like ATPase, C-terminal domain"/>
    <property type="match status" value="1"/>
</dbReference>
<dbReference type="InterPro" id="IPR003594">
    <property type="entry name" value="HATPase_dom"/>
</dbReference>
<comment type="catalytic activity">
    <reaction evidence="1">
        <text>ATP + protein L-histidine = ADP + protein N-phospho-L-histidine.</text>
        <dbReference type="EC" id="2.7.13.3"/>
    </reaction>
</comment>
<keyword evidence="5 14" id="KW-0597">Phosphoprotein</keyword>
<dbReference type="Pfam" id="PF00072">
    <property type="entry name" value="Response_reg"/>
    <property type="match status" value="1"/>
</dbReference>
<dbReference type="SUPFAM" id="SSF55874">
    <property type="entry name" value="ATPase domain of HSP90 chaperone/DNA topoisomerase II/histidine kinase"/>
    <property type="match status" value="1"/>
</dbReference>
<dbReference type="PROSITE" id="PS50110">
    <property type="entry name" value="RESPONSE_REGULATORY"/>
    <property type="match status" value="1"/>
</dbReference>
<keyword evidence="9" id="KW-0418">Kinase</keyword>
<dbReference type="InterPro" id="IPR005467">
    <property type="entry name" value="His_kinase_dom"/>
</dbReference>
<dbReference type="CDD" id="cd16922">
    <property type="entry name" value="HATPase_EvgS-ArcB-TorS-like"/>
    <property type="match status" value="1"/>
</dbReference>
<dbReference type="SMART" id="SM00388">
    <property type="entry name" value="HisKA"/>
    <property type="match status" value="1"/>
</dbReference>
<evidence type="ECO:0000256" key="7">
    <source>
        <dbReference type="ARBA" id="ARBA00022692"/>
    </source>
</evidence>
<dbReference type="EMBL" id="CP032157">
    <property type="protein sequence ID" value="AXY77971.1"/>
    <property type="molecule type" value="Genomic_DNA"/>
</dbReference>
<evidence type="ECO:0000256" key="15">
    <source>
        <dbReference type="SAM" id="Phobius"/>
    </source>
</evidence>
<evidence type="ECO:0000256" key="12">
    <source>
        <dbReference type="ARBA" id="ARBA00023012"/>
    </source>
</evidence>
<evidence type="ECO:0000259" key="17">
    <source>
        <dbReference type="PROSITE" id="PS50110"/>
    </source>
</evidence>
<dbReference type="CDD" id="cd00082">
    <property type="entry name" value="HisKA"/>
    <property type="match status" value="1"/>
</dbReference>
<name>A0A3B7N7W3_9BACT</name>
<keyword evidence="4" id="KW-1003">Cell membrane</keyword>
<keyword evidence="6" id="KW-0808">Transferase</keyword>
<feature type="transmembrane region" description="Helical" evidence="15">
    <location>
        <begin position="187"/>
        <end position="205"/>
    </location>
</feature>
<keyword evidence="19" id="KW-1185">Reference proteome</keyword>
<dbReference type="Proteomes" id="UP000263900">
    <property type="component" value="Chromosome"/>
</dbReference>
<dbReference type="SMART" id="SM00448">
    <property type="entry name" value="REC"/>
    <property type="match status" value="1"/>
</dbReference>
<dbReference type="SUPFAM" id="SSF47384">
    <property type="entry name" value="Homodimeric domain of signal transducing histidine kinase"/>
    <property type="match status" value="1"/>
</dbReference>
<keyword evidence="13 15" id="KW-0472">Membrane</keyword>
<dbReference type="InterPro" id="IPR004358">
    <property type="entry name" value="Sig_transdc_His_kin-like_C"/>
</dbReference>
<dbReference type="SUPFAM" id="SSF52172">
    <property type="entry name" value="CheY-like"/>
    <property type="match status" value="1"/>
</dbReference>
<dbReference type="InterPro" id="IPR011006">
    <property type="entry name" value="CheY-like_superfamily"/>
</dbReference>
<keyword evidence="7 15" id="KW-0812">Transmembrane</keyword>
<accession>A0A3B7N7W3</accession>
<evidence type="ECO:0000256" key="11">
    <source>
        <dbReference type="ARBA" id="ARBA00022989"/>
    </source>
</evidence>
<protein>
    <recommendedName>
        <fullName evidence="3">histidine kinase</fullName>
        <ecNumber evidence="3">2.7.13.3</ecNumber>
    </recommendedName>
</protein>
<dbReference type="GO" id="GO:0000155">
    <property type="term" value="F:phosphorelay sensor kinase activity"/>
    <property type="evidence" value="ECO:0007669"/>
    <property type="project" value="InterPro"/>
</dbReference>
<sequence>MTSKKIIYYILAAFIAGNLLLIYLQYNSAKNINGLISGNERLMNEFKVDNELRALENGIHAIENGVVHTITTRDTVNIEGIEQQVAEVEKDLGMLQKINDDDSSVKFIDQLDALVRQKLALSHQVLNTFHKTGRQAAEAEFATPANRQLTLDIAATAHKIDSSRQQLLAALTDAVDKNGSEARTSGMVLIILVLISGAVLFWFIINRIGQQNQLITQLDTSEKKVREAARIKENFMANMSHEIRTPMNAIVGFTNLLQKRELDTVSKGYVQAIQRSGDSLLTIINDILDLSKIEAGMMRIEPTPFSIRELLYSVETMFLEKIKEKGLHFVTEVEEAVPDTLNGDATRLTQVLVNLIGNAAKFTQKGSIEVIINNAGIKDNIISLGITVSDTGIGIDNDKLPGIFERFRQAEDSITRKYGGTGLGLSIVKDLVELQGGSIEVTSEPDKGSIFRLTIPYKITNEVINNNNRWNTTLLKSTVPEHVQILVVEDNEINQQLMKHLLGYWGLQFDLATNGKEAIEQLQGKRYDLILMDIQMPGMDGYTATAQIRHTLQLKTPIIAMTAHALAGEREKCLSAGMNEYISKPIHEEELYRLLIKFAGNHQLVAPEKKLIYQPTAGTYRHIDLGYMQEVSNGNRDYEKTVTEQFLEMIPEDLKSLELAFRRKDFIMIRVIAHNMKTSVSVMGLTEKLQPYLDILEQEDTDEDTLWNNIMAVQHVCIPALKEARHFYTTL</sequence>
<evidence type="ECO:0000256" key="14">
    <source>
        <dbReference type="PROSITE-ProRule" id="PRU00169"/>
    </source>
</evidence>
<dbReference type="FunFam" id="3.30.565.10:FF:000010">
    <property type="entry name" value="Sensor histidine kinase RcsC"/>
    <property type="match status" value="1"/>
</dbReference>
<dbReference type="GO" id="GO:0005886">
    <property type="term" value="C:plasma membrane"/>
    <property type="evidence" value="ECO:0007669"/>
    <property type="project" value="UniProtKB-SubCell"/>
</dbReference>
<keyword evidence="12" id="KW-0902">Two-component regulatory system</keyword>
<reference evidence="18 19" key="1">
    <citation type="submission" date="2018-09" db="EMBL/GenBank/DDBJ databases">
        <title>Genome sequencing of strain 6GH32-13.</title>
        <authorList>
            <person name="Weon H.-Y."/>
            <person name="Heo J."/>
            <person name="Kwon S.-W."/>
        </authorList>
    </citation>
    <scope>NUCLEOTIDE SEQUENCE [LARGE SCALE GENOMIC DNA]</scope>
    <source>
        <strain evidence="18 19">5GH32-13</strain>
    </source>
</reference>
<evidence type="ECO:0000256" key="9">
    <source>
        <dbReference type="ARBA" id="ARBA00022777"/>
    </source>
</evidence>
<proteinExistence type="predicted"/>
<dbReference type="Gene3D" id="1.20.120.160">
    <property type="entry name" value="HPT domain"/>
    <property type="match status" value="1"/>
</dbReference>
<dbReference type="InterPro" id="IPR036097">
    <property type="entry name" value="HisK_dim/P_sf"/>
</dbReference>
<dbReference type="RefSeq" id="WP_119053844.1">
    <property type="nucleotide sequence ID" value="NZ_CP032157.1"/>
</dbReference>
<feature type="transmembrane region" description="Helical" evidence="15">
    <location>
        <begin position="6"/>
        <end position="24"/>
    </location>
</feature>